<dbReference type="InterPro" id="IPR000074">
    <property type="entry name" value="ApoA_E"/>
</dbReference>
<dbReference type="SUPFAM" id="SSF47162">
    <property type="entry name" value="Apolipoprotein"/>
    <property type="match status" value="1"/>
</dbReference>
<evidence type="ECO:0000256" key="8">
    <source>
        <dbReference type="ARBA" id="ARBA00022737"/>
    </source>
</evidence>
<keyword evidence="7" id="KW-0732">Signal</keyword>
<proteinExistence type="inferred from homology"/>
<reference evidence="14 15" key="1">
    <citation type="journal article" date="2012" name="Genome Biol.">
        <title>Sequencing three crocodilian genomes to illuminate the evolution of archosaurs and amniotes.</title>
        <authorList>
            <person name="St John J.A."/>
            <person name="Braun E.L."/>
            <person name="Isberg S.R."/>
            <person name="Miles L.G."/>
            <person name="Chong A.Y."/>
            <person name="Gongora J."/>
            <person name="Dalzell P."/>
            <person name="Moran C."/>
            <person name="Bed'hom B."/>
            <person name="Abzhanov A."/>
            <person name="Burgess S.C."/>
            <person name="Cooksey A.M."/>
            <person name="Castoe T.A."/>
            <person name="Crawford N.G."/>
            <person name="Densmore L.D."/>
            <person name="Drew J.C."/>
            <person name="Edwards S.V."/>
            <person name="Faircloth B.C."/>
            <person name="Fujita M.K."/>
            <person name="Greenwold M.J."/>
            <person name="Hoffmann F.G."/>
            <person name="Howard J.M."/>
            <person name="Iguchi T."/>
            <person name="Janes D.E."/>
            <person name="Khan S.Y."/>
            <person name="Kohno S."/>
            <person name="de Koning A.J."/>
            <person name="Lance S.L."/>
            <person name="McCarthy F.M."/>
            <person name="McCormack J.E."/>
            <person name="Merchant M.E."/>
            <person name="Peterson D.G."/>
            <person name="Pollock D.D."/>
            <person name="Pourmand N."/>
            <person name="Raney B.J."/>
            <person name="Roessler K.A."/>
            <person name="Sanford J.R."/>
            <person name="Sawyer R.H."/>
            <person name="Schmidt C.J."/>
            <person name="Triplett E.W."/>
            <person name="Tuberville T.D."/>
            <person name="Venegas-Anaya M."/>
            <person name="Howard J.T."/>
            <person name="Jarvis E.D."/>
            <person name="Guillette L.J.Jr."/>
            <person name="Glenn T.C."/>
            <person name="Green R.E."/>
            <person name="Ray D.A."/>
        </authorList>
    </citation>
    <scope>NUCLEOTIDE SEQUENCE [LARGE SCALE GENOMIC DNA]</scope>
    <source>
        <strain evidence="14">KSC_2009_1</strain>
    </source>
</reference>
<dbReference type="AlphaFoldDB" id="A0A151LZQ0"/>
<organism evidence="14 15">
    <name type="scientific">Alligator mississippiensis</name>
    <name type="common">American alligator</name>
    <dbReference type="NCBI Taxonomy" id="8496"/>
    <lineage>
        <taxon>Eukaryota</taxon>
        <taxon>Metazoa</taxon>
        <taxon>Chordata</taxon>
        <taxon>Craniata</taxon>
        <taxon>Vertebrata</taxon>
        <taxon>Euteleostomi</taxon>
        <taxon>Archelosauria</taxon>
        <taxon>Archosauria</taxon>
        <taxon>Crocodylia</taxon>
        <taxon>Alligatoridae</taxon>
        <taxon>Alligatorinae</taxon>
        <taxon>Alligator</taxon>
    </lineage>
</organism>
<evidence type="ECO:0000313" key="15">
    <source>
        <dbReference type="Proteomes" id="UP000050525"/>
    </source>
</evidence>
<comment type="similarity">
    <text evidence="2">Belongs to the apolipoprotein A1/A4/E family.</text>
</comment>
<dbReference type="InterPro" id="IPR050163">
    <property type="entry name" value="Apolipoprotein_A1/A4/E"/>
</dbReference>
<dbReference type="FunFam" id="1.20.120.20:FF:000004">
    <property type="entry name" value="Apolipoprotein A-IV"/>
    <property type="match status" value="1"/>
</dbReference>
<comment type="caution">
    <text evidence="14">The sequence shown here is derived from an EMBL/GenBank/DDBJ whole genome shotgun (WGS) entry which is preliminary data.</text>
</comment>
<comment type="function">
    <text evidence="10">May have a role in chylomicrons and VLDL secretion and catabolism. Required for efficient activation of lipoprotein lipase by ApoC-II; potent activator of LCAT. Apoa-IV is a major component of HDL and chylomicrons.</text>
</comment>
<evidence type="ECO:0000256" key="2">
    <source>
        <dbReference type="ARBA" id="ARBA00008788"/>
    </source>
</evidence>
<evidence type="ECO:0000256" key="13">
    <source>
        <dbReference type="SAM" id="Coils"/>
    </source>
</evidence>
<evidence type="ECO:0000256" key="7">
    <source>
        <dbReference type="ARBA" id="ARBA00022729"/>
    </source>
</evidence>
<gene>
    <name evidence="14" type="primary">APOA4</name>
    <name evidence="14" type="ORF">Y1Q_0018131</name>
</gene>
<evidence type="ECO:0000256" key="12">
    <source>
        <dbReference type="ARBA" id="ARBA00042591"/>
    </source>
</evidence>
<evidence type="ECO:0000256" key="3">
    <source>
        <dbReference type="ARBA" id="ARBA00011738"/>
    </source>
</evidence>
<feature type="coiled-coil region" evidence="13">
    <location>
        <begin position="129"/>
        <end position="160"/>
    </location>
</feature>
<evidence type="ECO:0000256" key="11">
    <source>
        <dbReference type="ARBA" id="ARBA00041197"/>
    </source>
</evidence>
<sequence>MGFLPCTAQAAGHSGQPTSSSAGLLPSPTTRALQLLRMSLKTLALALALLAVAGSHAELDTELDAQQVANIVWSYFTDMRSSAQDTMDQIQESKLSKQINTLLQDKFANVQTYMADLQQKLIPFTAELQARMSQDSEKLKEQIRQELEELRAKLSPYADDVHQQITRNIQEMQKKLAPYAEQLRGHMDQNAEQLRQSLAPYAQKLQDQLQDNAGNLQAALAPYADQLQEQINSNVEGMKDRLASVTEDLKDAQDKLARQGNGKRLRQTLEGLGERMDRIIDDFRQHIAPHGEAFNQKLVQKLEELRQKLGSLKQIESSPQDEQ</sequence>
<keyword evidence="4" id="KW-0813">Transport</keyword>
<dbReference type="Pfam" id="PF01442">
    <property type="entry name" value="Apolipoprotein"/>
    <property type="match status" value="1"/>
</dbReference>
<keyword evidence="6" id="KW-0964">Secreted</keyword>
<dbReference type="PANTHER" id="PTHR18976:SF1">
    <property type="entry name" value="APOLIPOPROTEIN A-IV"/>
    <property type="match status" value="1"/>
</dbReference>
<dbReference type="GO" id="GO:0042157">
    <property type="term" value="P:lipoprotein metabolic process"/>
    <property type="evidence" value="ECO:0007669"/>
    <property type="project" value="InterPro"/>
</dbReference>
<comment type="subunit">
    <text evidence="3">Homodimer.</text>
</comment>
<protein>
    <recommendedName>
        <fullName evidence="11">Apolipoprotein A-IV</fullName>
    </recommendedName>
    <alternativeName>
        <fullName evidence="12">Apolipoprotein A4</fullName>
    </alternativeName>
</protein>
<dbReference type="GO" id="GO:0008289">
    <property type="term" value="F:lipid binding"/>
    <property type="evidence" value="ECO:0007669"/>
    <property type="project" value="InterPro"/>
</dbReference>
<dbReference type="PANTHER" id="PTHR18976">
    <property type="entry name" value="APOLIPOPROTEIN"/>
    <property type="match status" value="1"/>
</dbReference>
<name>A0A151LZQ0_ALLMI</name>
<evidence type="ECO:0000313" key="14">
    <source>
        <dbReference type="EMBL" id="KYO17716.1"/>
    </source>
</evidence>
<accession>A0A151LZQ0</accession>
<evidence type="ECO:0000256" key="1">
    <source>
        <dbReference type="ARBA" id="ARBA00004613"/>
    </source>
</evidence>
<dbReference type="GO" id="GO:0006869">
    <property type="term" value="P:lipid transport"/>
    <property type="evidence" value="ECO:0007669"/>
    <property type="project" value="InterPro"/>
</dbReference>
<keyword evidence="5" id="KW-0162">Chylomicron</keyword>
<dbReference type="SUPFAM" id="SSF58113">
    <property type="entry name" value="Apolipoprotein A-I"/>
    <property type="match status" value="1"/>
</dbReference>
<dbReference type="Proteomes" id="UP000050525">
    <property type="component" value="Unassembled WGS sequence"/>
</dbReference>
<dbReference type="Gene3D" id="1.20.120.20">
    <property type="entry name" value="Apolipoprotein"/>
    <property type="match status" value="2"/>
</dbReference>
<keyword evidence="13" id="KW-0175">Coiled coil</keyword>
<keyword evidence="15" id="KW-1185">Reference proteome</keyword>
<dbReference type="EMBL" id="AKHW03006856">
    <property type="protein sequence ID" value="KYO17716.1"/>
    <property type="molecule type" value="Genomic_DNA"/>
</dbReference>
<keyword evidence="8" id="KW-0677">Repeat</keyword>
<evidence type="ECO:0000256" key="5">
    <source>
        <dbReference type="ARBA" id="ARBA00022513"/>
    </source>
</evidence>
<evidence type="ECO:0000256" key="10">
    <source>
        <dbReference type="ARBA" id="ARBA00037735"/>
    </source>
</evidence>
<evidence type="ECO:0000256" key="4">
    <source>
        <dbReference type="ARBA" id="ARBA00022448"/>
    </source>
</evidence>
<evidence type="ECO:0000256" key="6">
    <source>
        <dbReference type="ARBA" id="ARBA00022525"/>
    </source>
</evidence>
<keyword evidence="9" id="KW-0445">Lipid transport</keyword>
<evidence type="ECO:0000256" key="9">
    <source>
        <dbReference type="ARBA" id="ARBA00023055"/>
    </source>
</evidence>
<comment type="subcellular location">
    <subcellularLocation>
        <location evidence="1">Secreted</location>
    </subcellularLocation>
</comment>
<dbReference type="STRING" id="8496.A0A151LZQ0"/>
<dbReference type="GO" id="GO:0005576">
    <property type="term" value="C:extracellular region"/>
    <property type="evidence" value="ECO:0007669"/>
    <property type="project" value="UniProtKB-SubCell"/>
</dbReference>